<sequence>MLQTEGVNGITTILFVRILGEAHLCPSKLLFHDFPGTWDSIKDHDSEIRYNLLKSCYSLSGKTAQARHIQLEFAKSTPFTAEQIGHLKNERISH</sequence>
<dbReference type="GeneID" id="29919648"/>
<dbReference type="Proteomes" id="UP000017820">
    <property type="component" value="Unassembled WGS sequence"/>
</dbReference>
<reference evidence="2" key="1">
    <citation type="journal article" date="2014" name="Nat. Chem. Biol.">
        <title>Biosynthesis of polybrominated aromatic organic compounds by marine bacteria.</title>
        <authorList>
            <person name="Agarwal V."/>
            <person name="El Gamal A.A."/>
            <person name="Yamanaka K."/>
            <person name="Poth D."/>
            <person name="Kersten R.D."/>
            <person name="Schorn M."/>
            <person name="Allen E.E."/>
            <person name="Moore B.S."/>
        </authorList>
    </citation>
    <scope>NUCLEOTIDE SEQUENCE [LARGE SCALE GENOMIC DNA]</scope>
    <source>
        <strain evidence="2">2ta16</strain>
    </source>
</reference>
<organism evidence="1 2">
    <name type="scientific">Pseudoalteromonas luteoviolacea (strain 2ta16)</name>
    <dbReference type="NCBI Taxonomy" id="1353533"/>
    <lineage>
        <taxon>Bacteria</taxon>
        <taxon>Pseudomonadati</taxon>
        <taxon>Pseudomonadota</taxon>
        <taxon>Gammaproteobacteria</taxon>
        <taxon>Alteromonadales</taxon>
        <taxon>Pseudoalteromonadaceae</taxon>
        <taxon>Pseudoalteromonas</taxon>
    </lineage>
</organism>
<comment type="caution">
    <text evidence="1">The sequence shown here is derived from an EMBL/GenBank/DDBJ whole genome shotgun (WGS) entry which is preliminary data.</text>
</comment>
<dbReference type="RefSeq" id="WP_023402280.1">
    <property type="nucleotide sequence ID" value="NZ_AUSV01000137.1"/>
</dbReference>
<name>V4HHH2_PSEL2</name>
<accession>V4HHH2</accession>
<evidence type="ECO:0000313" key="1">
    <source>
        <dbReference type="EMBL" id="ESP90230.1"/>
    </source>
</evidence>
<gene>
    <name evidence="1" type="ORF">PL2TA16_02045</name>
</gene>
<dbReference type="AlphaFoldDB" id="V4HHH2"/>
<dbReference type="EMBL" id="AUSV01000137">
    <property type="protein sequence ID" value="ESP90230.1"/>
    <property type="molecule type" value="Genomic_DNA"/>
</dbReference>
<protein>
    <submittedName>
        <fullName evidence="1">Uncharacterized protein</fullName>
    </submittedName>
</protein>
<dbReference type="PATRIC" id="fig|1353533.3.peg.5466"/>
<proteinExistence type="predicted"/>
<evidence type="ECO:0000313" key="2">
    <source>
        <dbReference type="Proteomes" id="UP000017820"/>
    </source>
</evidence>